<keyword evidence="1" id="KW-0328">Glycosyltransferase</keyword>
<organism evidence="1 2">
    <name type="scientific">Artomyces pyxidatus</name>
    <dbReference type="NCBI Taxonomy" id="48021"/>
    <lineage>
        <taxon>Eukaryota</taxon>
        <taxon>Fungi</taxon>
        <taxon>Dikarya</taxon>
        <taxon>Basidiomycota</taxon>
        <taxon>Agaricomycotina</taxon>
        <taxon>Agaricomycetes</taxon>
        <taxon>Russulales</taxon>
        <taxon>Auriscalpiaceae</taxon>
        <taxon>Artomyces</taxon>
    </lineage>
</organism>
<keyword evidence="1" id="KW-0808">Transferase</keyword>
<protein>
    <submittedName>
        <fullName evidence="1">Mannosyltransferase</fullName>
    </submittedName>
</protein>
<sequence>MYDFSSTVALARDLLFNPNSFWRLAFLIILGDAVLTQLIIHFVPYTEIDWETYMSQVELYIKGVRDYSLITGPTGPLVYPAGHVHIHELLYNITNAGSDKYLAQQIYAALYVVSLALSCALYSQAGGQPNWVILLLPLSKRLHSIYVLRLFNDTWAVAAAQIAVFAYARGLDDIGTLLFSAALSIKMSVLLYLPGILVVLLRRRGLSTMTRLVVTMGSVQALIALPFREHPLPYLKNAFDLSRVFLYEWTVNWRFVSEATFLDATFAKSLLLAHAVVLVAFGLFKWCRPDGGVLKVIERALRHPSYPAGRAPTTADEVTTILLTSNLIGILFARSLHYQFYSWYAQQLPFLAWRTPYPTLMKLSILAAIEYAWNIFPSTVYSSAILCTANTLLVVGIWFGYASGRHFVSSAASKTE</sequence>
<evidence type="ECO:0000313" key="1">
    <source>
        <dbReference type="EMBL" id="KAI0062334.1"/>
    </source>
</evidence>
<dbReference type="EMBL" id="MU277208">
    <property type="protein sequence ID" value="KAI0062334.1"/>
    <property type="molecule type" value="Genomic_DNA"/>
</dbReference>
<keyword evidence="2" id="KW-1185">Reference proteome</keyword>
<accession>A0ACB8T0J0</accession>
<evidence type="ECO:0000313" key="2">
    <source>
        <dbReference type="Proteomes" id="UP000814140"/>
    </source>
</evidence>
<reference evidence="1" key="2">
    <citation type="journal article" date="2022" name="New Phytol.">
        <title>Evolutionary transition to the ectomycorrhizal habit in the genomes of a hyperdiverse lineage of mushroom-forming fungi.</title>
        <authorList>
            <person name="Looney B."/>
            <person name="Miyauchi S."/>
            <person name="Morin E."/>
            <person name="Drula E."/>
            <person name="Courty P.E."/>
            <person name="Kohler A."/>
            <person name="Kuo A."/>
            <person name="LaButti K."/>
            <person name="Pangilinan J."/>
            <person name="Lipzen A."/>
            <person name="Riley R."/>
            <person name="Andreopoulos W."/>
            <person name="He G."/>
            <person name="Johnson J."/>
            <person name="Nolan M."/>
            <person name="Tritt A."/>
            <person name="Barry K.W."/>
            <person name="Grigoriev I.V."/>
            <person name="Nagy L.G."/>
            <person name="Hibbett D."/>
            <person name="Henrissat B."/>
            <person name="Matheny P.B."/>
            <person name="Labbe J."/>
            <person name="Martin F.M."/>
        </authorList>
    </citation>
    <scope>NUCLEOTIDE SEQUENCE</scope>
    <source>
        <strain evidence="1">HHB10654</strain>
    </source>
</reference>
<reference evidence="1" key="1">
    <citation type="submission" date="2021-03" db="EMBL/GenBank/DDBJ databases">
        <authorList>
            <consortium name="DOE Joint Genome Institute"/>
            <person name="Ahrendt S."/>
            <person name="Looney B.P."/>
            <person name="Miyauchi S."/>
            <person name="Morin E."/>
            <person name="Drula E."/>
            <person name="Courty P.E."/>
            <person name="Chicoki N."/>
            <person name="Fauchery L."/>
            <person name="Kohler A."/>
            <person name="Kuo A."/>
            <person name="Labutti K."/>
            <person name="Pangilinan J."/>
            <person name="Lipzen A."/>
            <person name="Riley R."/>
            <person name="Andreopoulos W."/>
            <person name="He G."/>
            <person name="Johnson J."/>
            <person name="Barry K.W."/>
            <person name="Grigoriev I.V."/>
            <person name="Nagy L."/>
            <person name="Hibbett D."/>
            <person name="Henrissat B."/>
            <person name="Matheny P.B."/>
            <person name="Labbe J."/>
            <person name="Martin F."/>
        </authorList>
    </citation>
    <scope>NUCLEOTIDE SEQUENCE</scope>
    <source>
        <strain evidence="1">HHB10654</strain>
    </source>
</reference>
<dbReference type="Proteomes" id="UP000814140">
    <property type="component" value="Unassembled WGS sequence"/>
</dbReference>
<gene>
    <name evidence="1" type="ORF">BV25DRAFT_1804363</name>
</gene>
<comment type="caution">
    <text evidence="1">The sequence shown here is derived from an EMBL/GenBank/DDBJ whole genome shotgun (WGS) entry which is preliminary data.</text>
</comment>
<name>A0ACB8T0J0_9AGAM</name>
<proteinExistence type="predicted"/>